<accession>A0A1N6EJE4</accession>
<dbReference type="Pfam" id="PF03544">
    <property type="entry name" value="TonB_C"/>
    <property type="match status" value="1"/>
</dbReference>
<dbReference type="STRING" id="226505.SAMN05444394_2218"/>
<dbReference type="RefSeq" id="WP_084560933.1">
    <property type="nucleotide sequence ID" value="NZ_FSRC01000001.1"/>
</dbReference>
<keyword evidence="1" id="KW-0732">Signal</keyword>
<dbReference type="InterPro" id="IPR037682">
    <property type="entry name" value="TonB_C"/>
</dbReference>
<dbReference type="Proteomes" id="UP000185221">
    <property type="component" value="Unassembled WGS sequence"/>
</dbReference>
<feature type="domain" description="TonB C-terminal" evidence="2">
    <location>
        <begin position="179"/>
        <end position="257"/>
    </location>
</feature>
<keyword evidence="4" id="KW-1185">Reference proteome</keyword>
<dbReference type="Gene3D" id="3.30.1150.10">
    <property type="match status" value="1"/>
</dbReference>
<gene>
    <name evidence="3" type="ORF">SAMN05444394_2218</name>
</gene>
<evidence type="ECO:0000259" key="2">
    <source>
        <dbReference type="Pfam" id="PF03544"/>
    </source>
</evidence>
<dbReference type="EMBL" id="FSRC01000001">
    <property type="protein sequence ID" value="SIN83070.1"/>
    <property type="molecule type" value="Genomic_DNA"/>
</dbReference>
<feature type="signal peptide" evidence="1">
    <location>
        <begin position="1"/>
        <end position="28"/>
    </location>
</feature>
<name>A0A1N6EJE4_9BACT</name>
<dbReference type="OrthoDB" id="822261at2"/>
<evidence type="ECO:0000313" key="4">
    <source>
        <dbReference type="Proteomes" id="UP000185221"/>
    </source>
</evidence>
<feature type="chain" id="PRO_5011980505" evidence="1">
    <location>
        <begin position="29"/>
        <end position="261"/>
    </location>
</feature>
<proteinExistence type="predicted"/>
<sequence>MKLKSITSYKPILFACCLCLVGLGKAFAVQSQDFEITPLNQHFFKTSSFDDPTTVYSQLQNINEDGSTFTQISDAQNRVIKTIETDLNSKTGAIEEVVKVFDLQGQLILRSEENKQNREKFYFYYQDGVQVAHVAHYGNNEFEIWRKSGANRYSSNKNDFEPSLFPNDKDWKKFVLKEKRFLQEAQSQGFEGTVILAFLIDKNGQRLKTEVANLHDLPPILSTEALRIGELFVGNYNPAIDYKGETVEAWLYLPIGFYYYK</sequence>
<organism evidence="3 4">
    <name type="scientific">Algoriphagus halophilus</name>
    <dbReference type="NCBI Taxonomy" id="226505"/>
    <lineage>
        <taxon>Bacteria</taxon>
        <taxon>Pseudomonadati</taxon>
        <taxon>Bacteroidota</taxon>
        <taxon>Cytophagia</taxon>
        <taxon>Cytophagales</taxon>
        <taxon>Cyclobacteriaceae</taxon>
        <taxon>Algoriphagus</taxon>
    </lineage>
</organism>
<evidence type="ECO:0000313" key="3">
    <source>
        <dbReference type="EMBL" id="SIN83070.1"/>
    </source>
</evidence>
<dbReference type="AlphaFoldDB" id="A0A1N6EJE4"/>
<dbReference type="SUPFAM" id="SSF74653">
    <property type="entry name" value="TolA/TonB C-terminal domain"/>
    <property type="match status" value="1"/>
</dbReference>
<evidence type="ECO:0000256" key="1">
    <source>
        <dbReference type="SAM" id="SignalP"/>
    </source>
</evidence>
<protein>
    <submittedName>
        <fullName evidence="3">TonB protein C-terminal</fullName>
    </submittedName>
</protein>
<reference evidence="4" key="1">
    <citation type="submission" date="2016-11" db="EMBL/GenBank/DDBJ databases">
        <authorList>
            <person name="Varghese N."/>
            <person name="Submissions S."/>
        </authorList>
    </citation>
    <scope>NUCLEOTIDE SEQUENCE [LARGE SCALE GENOMIC DNA]</scope>
    <source>
        <strain evidence="4">DSM 15292</strain>
    </source>
</reference>
<dbReference type="GO" id="GO:0055085">
    <property type="term" value="P:transmembrane transport"/>
    <property type="evidence" value="ECO:0007669"/>
    <property type="project" value="InterPro"/>
</dbReference>